<evidence type="ECO:0000313" key="2">
    <source>
        <dbReference type="EMBL" id="SNS46360.1"/>
    </source>
</evidence>
<keyword evidence="3" id="KW-1185">Reference proteome</keyword>
<dbReference type="Proteomes" id="UP000198280">
    <property type="component" value="Unassembled WGS sequence"/>
</dbReference>
<proteinExistence type="predicted"/>
<dbReference type="EMBL" id="FZOF01000006">
    <property type="protein sequence ID" value="SNS46360.1"/>
    <property type="molecule type" value="Genomic_DNA"/>
</dbReference>
<evidence type="ECO:0000313" key="3">
    <source>
        <dbReference type="Proteomes" id="UP000198280"/>
    </source>
</evidence>
<dbReference type="AlphaFoldDB" id="A0A239ENN2"/>
<gene>
    <name evidence="2" type="ORF">SAMN05216252_10680</name>
</gene>
<feature type="region of interest" description="Disordered" evidence="1">
    <location>
        <begin position="73"/>
        <end position="96"/>
    </location>
</feature>
<accession>A0A239ENN2</accession>
<protein>
    <submittedName>
        <fullName evidence="2">Uncharacterized protein</fullName>
    </submittedName>
</protein>
<sequence>MTSFMTKMTDRPVAAACSLGVSLRGTGLSSRLSVELPTTVLSIRERGGERPTQAPAVAVMAEAQAYAFAATNGAGTQKQQHPKWAFRGLEPWSDPV</sequence>
<name>A0A239ENN2_9ACTN</name>
<reference evidence="2 3" key="1">
    <citation type="submission" date="2017-06" db="EMBL/GenBank/DDBJ databases">
        <authorList>
            <person name="Kim H.J."/>
            <person name="Triplett B.A."/>
        </authorList>
    </citation>
    <scope>NUCLEOTIDE SEQUENCE [LARGE SCALE GENOMIC DNA]</scope>
    <source>
        <strain evidence="2 3">CGMCC 4.1858</strain>
    </source>
</reference>
<organism evidence="2 3">
    <name type="scientific">Actinacidiphila glaucinigra</name>
    <dbReference type="NCBI Taxonomy" id="235986"/>
    <lineage>
        <taxon>Bacteria</taxon>
        <taxon>Bacillati</taxon>
        <taxon>Actinomycetota</taxon>
        <taxon>Actinomycetes</taxon>
        <taxon>Kitasatosporales</taxon>
        <taxon>Streptomycetaceae</taxon>
        <taxon>Actinacidiphila</taxon>
    </lineage>
</organism>
<evidence type="ECO:0000256" key="1">
    <source>
        <dbReference type="SAM" id="MobiDB-lite"/>
    </source>
</evidence>